<dbReference type="PANTHER" id="PTHR42852:SF17">
    <property type="entry name" value="THIOREDOXIN-LIKE PROTEIN HI_1115"/>
    <property type="match status" value="1"/>
</dbReference>
<keyword evidence="1" id="KW-0676">Redox-active center</keyword>
<evidence type="ECO:0000256" key="1">
    <source>
        <dbReference type="ARBA" id="ARBA00023284"/>
    </source>
</evidence>
<feature type="signal peptide" evidence="2">
    <location>
        <begin position="1"/>
        <end position="19"/>
    </location>
</feature>
<evidence type="ECO:0000313" key="5">
    <source>
        <dbReference type="Proteomes" id="UP000886722"/>
    </source>
</evidence>
<dbReference type="Gene3D" id="3.40.30.10">
    <property type="entry name" value="Glutaredoxin"/>
    <property type="match status" value="1"/>
</dbReference>
<dbReference type="InterPro" id="IPR050553">
    <property type="entry name" value="Thioredoxin_ResA/DsbE_sf"/>
</dbReference>
<protein>
    <submittedName>
        <fullName evidence="4">TlpA family protein disulfide reductase</fullName>
    </submittedName>
</protein>
<evidence type="ECO:0000259" key="3">
    <source>
        <dbReference type="PROSITE" id="PS51352"/>
    </source>
</evidence>
<proteinExistence type="predicted"/>
<keyword evidence="2" id="KW-0732">Signal</keyword>
<dbReference type="Pfam" id="PF00578">
    <property type="entry name" value="AhpC-TSA"/>
    <property type="match status" value="1"/>
</dbReference>
<evidence type="ECO:0000313" key="4">
    <source>
        <dbReference type="EMBL" id="HIT40375.1"/>
    </source>
</evidence>
<dbReference type="InterPro" id="IPR017937">
    <property type="entry name" value="Thioredoxin_CS"/>
</dbReference>
<dbReference type="PROSITE" id="PS00194">
    <property type="entry name" value="THIOREDOXIN_1"/>
    <property type="match status" value="1"/>
</dbReference>
<evidence type="ECO:0000256" key="2">
    <source>
        <dbReference type="SAM" id="SignalP"/>
    </source>
</evidence>
<dbReference type="GO" id="GO:0016209">
    <property type="term" value="F:antioxidant activity"/>
    <property type="evidence" value="ECO:0007669"/>
    <property type="project" value="InterPro"/>
</dbReference>
<name>A0A9D1KE64_9BACT</name>
<dbReference type="EMBL" id="DVKT01000074">
    <property type="protein sequence ID" value="HIT40375.1"/>
    <property type="molecule type" value="Genomic_DNA"/>
</dbReference>
<comment type="caution">
    <text evidence="4">The sequence shown here is derived from an EMBL/GenBank/DDBJ whole genome shotgun (WGS) entry which is preliminary data.</text>
</comment>
<feature type="chain" id="PRO_5038340148" evidence="2">
    <location>
        <begin position="20"/>
        <end position="663"/>
    </location>
</feature>
<gene>
    <name evidence="4" type="ORF">IAD06_10150</name>
</gene>
<dbReference type="InterPro" id="IPR000866">
    <property type="entry name" value="AhpC/TSA"/>
</dbReference>
<dbReference type="SUPFAM" id="SSF52833">
    <property type="entry name" value="Thioredoxin-like"/>
    <property type="match status" value="1"/>
</dbReference>
<dbReference type="PANTHER" id="PTHR42852">
    <property type="entry name" value="THIOL:DISULFIDE INTERCHANGE PROTEIN DSBE"/>
    <property type="match status" value="1"/>
</dbReference>
<accession>A0A9D1KE64</accession>
<organism evidence="4 5">
    <name type="scientific">Candidatus Caccoplasma intestinavium</name>
    <dbReference type="NCBI Taxonomy" id="2840716"/>
    <lineage>
        <taxon>Bacteria</taxon>
        <taxon>Pseudomonadati</taxon>
        <taxon>Bacteroidota</taxon>
        <taxon>Bacteroidia</taxon>
        <taxon>Bacteroidales</taxon>
        <taxon>Bacteroidaceae</taxon>
        <taxon>Bacteroidaceae incertae sedis</taxon>
        <taxon>Candidatus Caccoplasma</taxon>
    </lineage>
</organism>
<dbReference type="InterPro" id="IPR013766">
    <property type="entry name" value="Thioredoxin_domain"/>
</dbReference>
<feature type="domain" description="Thioredoxin" evidence="3">
    <location>
        <begin position="502"/>
        <end position="661"/>
    </location>
</feature>
<dbReference type="PROSITE" id="PS51352">
    <property type="entry name" value="THIOREDOXIN_2"/>
    <property type="match status" value="1"/>
</dbReference>
<dbReference type="InterPro" id="IPR036249">
    <property type="entry name" value="Thioredoxin-like_sf"/>
</dbReference>
<dbReference type="GO" id="GO:0016491">
    <property type="term" value="F:oxidoreductase activity"/>
    <property type="evidence" value="ECO:0007669"/>
    <property type="project" value="InterPro"/>
</dbReference>
<dbReference type="CDD" id="cd02966">
    <property type="entry name" value="TlpA_like_family"/>
    <property type="match status" value="1"/>
</dbReference>
<dbReference type="Proteomes" id="UP000886722">
    <property type="component" value="Unassembled WGS sequence"/>
</dbReference>
<reference evidence="4" key="1">
    <citation type="submission" date="2020-10" db="EMBL/GenBank/DDBJ databases">
        <authorList>
            <person name="Gilroy R."/>
        </authorList>
    </citation>
    <scope>NUCLEOTIDE SEQUENCE</scope>
    <source>
        <strain evidence="4">21143</strain>
    </source>
</reference>
<reference evidence="4" key="2">
    <citation type="journal article" date="2021" name="PeerJ">
        <title>Extensive microbial diversity within the chicken gut microbiome revealed by metagenomics and culture.</title>
        <authorList>
            <person name="Gilroy R."/>
            <person name="Ravi A."/>
            <person name="Getino M."/>
            <person name="Pursley I."/>
            <person name="Horton D.L."/>
            <person name="Alikhan N.F."/>
            <person name="Baker D."/>
            <person name="Gharbi K."/>
            <person name="Hall N."/>
            <person name="Watson M."/>
            <person name="Adriaenssens E.M."/>
            <person name="Foster-Nyarko E."/>
            <person name="Jarju S."/>
            <person name="Secka A."/>
            <person name="Antonio M."/>
            <person name="Oren A."/>
            <person name="Chaudhuri R.R."/>
            <person name="La Ragione R."/>
            <person name="Hildebrand F."/>
            <person name="Pallen M.J."/>
        </authorList>
    </citation>
    <scope>NUCLEOTIDE SEQUENCE</scope>
    <source>
        <strain evidence="4">21143</strain>
    </source>
</reference>
<dbReference type="AlphaFoldDB" id="A0A9D1KE64"/>
<sequence>MRRILFVCMLMLVAVGTQAQAYQSPVAFIPEQAMVGKKLTVTYNTELTELKGARAVDMVAYFWHDYRWTAIDAPMIKSGNLWMSVIDIPTDAALLTLKFVADDKVDTGGRNTYSQFTVDSLGRNLPSSYLGWGLFRGEYTYKQYGIPGYINDSTCIANDVFLFWCNQDLRYFPMDYPRVSYYAADGVVHKNPAKADSIIRRDIVYIMSIPADKRTEKTLLDIYTVCNKYLHDKSLSDSIESLALSDYPDGIFARDKEVRRLFMTSDIDAKTRGFEALLKRFPTSRFENVSSPNVDLFYAKLMQSVIYNAIVRNNDYSLMYKYIHDIPYGHLSTYYWHMVQIPYRNGDMKADALMPHAELIMTEIMNRPREYRNEVYSPREWNAMVWERNKAALFTHARLLNDLGRKEEAMKIMDRLSPMFAYADAEFYTVYISMLDGTQRRGEIIPIIEACVKNNAAGPEMLGVLRDDYKVRNGSENGYEEYLQKLKSSAHLQAMQEEIESNIVKLPIELFAMKDLDGNTVDLSRMKGKILVLDFWATWCAPCKASFPGMQMAVDKYADDENVEFFFIATMETAPDYKAEIRKFLKSKGFNMNVLLDNTAQGAKSNDVVYSRYCKDFHFSGIPQKLIVDGDGYLRYRSTGYHGSPSALVDEISFVIEYLKNEN</sequence>